<dbReference type="AlphaFoldDB" id="X1UGI0"/>
<feature type="non-terminal residue" evidence="1">
    <location>
        <position position="1"/>
    </location>
</feature>
<organism evidence="1">
    <name type="scientific">marine sediment metagenome</name>
    <dbReference type="NCBI Taxonomy" id="412755"/>
    <lineage>
        <taxon>unclassified sequences</taxon>
        <taxon>metagenomes</taxon>
        <taxon>ecological metagenomes</taxon>
    </lineage>
</organism>
<protein>
    <submittedName>
        <fullName evidence="1">Uncharacterized protein</fullName>
    </submittedName>
</protein>
<evidence type="ECO:0000313" key="1">
    <source>
        <dbReference type="EMBL" id="GAJ16598.1"/>
    </source>
</evidence>
<name>X1UGI0_9ZZZZ</name>
<dbReference type="EMBL" id="BARW01042828">
    <property type="protein sequence ID" value="GAJ16598.1"/>
    <property type="molecule type" value="Genomic_DNA"/>
</dbReference>
<feature type="non-terminal residue" evidence="1">
    <location>
        <position position="51"/>
    </location>
</feature>
<proteinExistence type="predicted"/>
<gene>
    <name evidence="1" type="ORF">S12H4_63197</name>
</gene>
<reference evidence="1" key="1">
    <citation type="journal article" date="2014" name="Front. Microbiol.">
        <title>High frequency of phylogenetically diverse reductive dehalogenase-homologous genes in deep subseafloor sedimentary metagenomes.</title>
        <authorList>
            <person name="Kawai M."/>
            <person name="Futagami T."/>
            <person name="Toyoda A."/>
            <person name="Takaki Y."/>
            <person name="Nishi S."/>
            <person name="Hori S."/>
            <person name="Arai W."/>
            <person name="Tsubouchi T."/>
            <person name="Morono Y."/>
            <person name="Uchiyama I."/>
            <person name="Ito T."/>
            <person name="Fujiyama A."/>
            <person name="Inagaki F."/>
            <person name="Takami H."/>
        </authorList>
    </citation>
    <scope>NUCLEOTIDE SEQUENCE</scope>
    <source>
        <strain evidence="1">Expedition CK06-06</strain>
    </source>
</reference>
<sequence length="51" mass="5549">YASSGDTHINKENPANASGFLHTVKVFTYSDVSGLIVGTFYLINGNQLKCR</sequence>
<accession>X1UGI0</accession>
<comment type="caution">
    <text evidence="1">The sequence shown here is derived from an EMBL/GenBank/DDBJ whole genome shotgun (WGS) entry which is preliminary data.</text>
</comment>